<reference evidence="2" key="1">
    <citation type="journal article" date="2021" name="bioRxiv">
        <title>Whole Genome Assembly and Annotation of Northern Wild Rice, Zizania palustris L., Supports a Whole Genome Duplication in the Zizania Genus.</title>
        <authorList>
            <person name="Haas M."/>
            <person name="Kono T."/>
            <person name="Macchietto M."/>
            <person name="Millas R."/>
            <person name="McGilp L."/>
            <person name="Shao M."/>
            <person name="Duquette J."/>
            <person name="Hirsch C.N."/>
            <person name="Kimball J."/>
        </authorList>
    </citation>
    <scope>NUCLEOTIDE SEQUENCE</scope>
    <source>
        <tissue evidence="2">Fresh leaf tissue</tissue>
    </source>
</reference>
<reference evidence="2" key="2">
    <citation type="submission" date="2021-02" db="EMBL/GenBank/DDBJ databases">
        <authorList>
            <person name="Kimball J.A."/>
            <person name="Haas M.W."/>
            <person name="Macchietto M."/>
            <person name="Kono T."/>
            <person name="Duquette J."/>
            <person name="Shao M."/>
        </authorList>
    </citation>
    <scope>NUCLEOTIDE SEQUENCE</scope>
    <source>
        <tissue evidence="2">Fresh leaf tissue</tissue>
    </source>
</reference>
<dbReference type="EMBL" id="JAAALK010000284">
    <property type="protein sequence ID" value="KAG8068671.1"/>
    <property type="molecule type" value="Genomic_DNA"/>
</dbReference>
<feature type="compositionally biased region" description="Basic and acidic residues" evidence="1">
    <location>
        <begin position="9"/>
        <end position="22"/>
    </location>
</feature>
<proteinExistence type="predicted"/>
<gene>
    <name evidence="2" type="ORF">GUJ93_ZPchr0005g15162</name>
</gene>
<protein>
    <submittedName>
        <fullName evidence="2">Uncharacterized protein</fullName>
    </submittedName>
</protein>
<evidence type="ECO:0000256" key="1">
    <source>
        <dbReference type="SAM" id="MobiDB-lite"/>
    </source>
</evidence>
<organism evidence="2 3">
    <name type="scientific">Zizania palustris</name>
    <name type="common">Northern wild rice</name>
    <dbReference type="NCBI Taxonomy" id="103762"/>
    <lineage>
        <taxon>Eukaryota</taxon>
        <taxon>Viridiplantae</taxon>
        <taxon>Streptophyta</taxon>
        <taxon>Embryophyta</taxon>
        <taxon>Tracheophyta</taxon>
        <taxon>Spermatophyta</taxon>
        <taxon>Magnoliopsida</taxon>
        <taxon>Liliopsida</taxon>
        <taxon>Poales</taxon>
        <taxon>Poaceae</taxon>
        <taxon>BOP clade</taxon>
        <taxon>Oryzoideae</taxon>
        <taxon>Oryzeae</taxon>
        <taxon>Zizaniinae</taxon>
        <taxon>Zizania</taxon>
    </lineage>
</organism>
<comment type="caution">
    <text evidence="2">The sequence shown here is derived from an EMBL/GenBank/DDBJ whole genome shotgun (WGS) entry which is preliminary data.</text>
</comment>
<sequence>MYSTQPGVVHDDPEDKRNDGTGRPHKAQRLGRHGENWSAAPATGRILSGEVTKRMRPQVRATGRTLCVNGGELGEGKDPDGRRSIPAGTAAKRASSGNRRRARAS</sequence>
<feature type="compositionally biased region" description="Basic and acidic residues" evidence="1">
    <location>
        <begin position="74"/>
        <end position="83"/>
    </location>
</feature>
<evidence type="ECO:0000313" key="3">
    <source>
        <dbReference type="Proteomes" id="UP000729402"/>
    </source>
</evidence>
<feature type="region of interest" description="Disordered" evidence="1">
    <location>
        <begin position="68"/>
        <end position="105"/>
    </location>
</feature>
<dbReference type="Proteomes" id="UP000729402">
    <property type="component" value="Unassembled WGS sequence"/>
</dbReference>
<accession>A0A8J5VRF7</accession>
<evidence type="ECO:0000313" key="2">
    <source>
        <dbReference type="EMBL" id="KAG8068671.1"/>
    </source>
</evidence>
<dbReference type="AlphaFoldDB" id="A0A8J5VRF7"/>
<name>A0A8J5VRF7_ZIZPA</name>
<keyword evidence="3" id="KW-1185">Reference proteome</keyword>
<feature type="region of interest" description="Disordered" evidence="1">
    <location>
        <begin position="1"/>
        <end position="44"/>
    </location>
</feature>